<reference evidence="2" key="1">
    <citation type="journal article" date="2020" name="New Phytol.">
        <title>Comparative genomics reveals dynamic genome evolution in host specialist ectomycorrhizal fungi.</title>
        <authorList>
            <person name="Lofgren L.A."/>
            <person name="Nguyen N.H."/>
            <person name="Vilgalys R."/>
            <person name="Ruytinx J."/>
            <person name="Liao H.L."/>
            <person name="Branco S."/>
            <person name="Kuo A."/>
            <person name="LaButti K."/>
            <person name="Lipzen A."/>
            <person name="Andreopoulos W."/>
            <person name="Pangilinan J."/>
            <person name="Riley R."/>
            <person name="Hundley H."/>
            <person name="Na H."/>
            <person name="Barry K."/>
            <person name="Grigoriev I.V."/>
            <person name="Stajich J.E."/>
            <person name="Kennedy P.G."/>
        </authorList>
    </citation>
    <scope>NUCLEOTIDE SEQUENCE</scope>
    <source>
        <strain evidence="2">FC203</strain>
    </source>
</reference>
<dbReference type="PROSITE" id="PS50011">
    <property type="entry name" value="PROTEIN_KINASE_DOM"/>
    <property type="match status" value="2"/>
</dbReference>
<dbReference type="InterPro" id="IPR008266">
    <property type="entry name" value="Tyr_kinase_AS"/>
</dbReference>
<dbReference type="InterPro" id="IPR000719">
    <property type="entry name" value="Prot_kinase_dom"/>
</dbReference>
<feature type="domain" description="Protein kinase" evidence="1">
    <location>
        <begin position="27"/>
        <end position="292"/>
    </location>
</feature>
<dbReference type="InterPro" id="IPR051681">
    <property type="entry name" value="Ser/Thr_Kinases-Pseudokinases"/>
</dbReference>
<keyword evidence="3" id="KW-1185">Reference proteome</keyword>
<dbReference type="AlphaFoldDB" id="A0AAD4EJR8"/>
<dbReference type="InterPro" id="IPR011009">
    <property type="entry name" value="Kinase-like_dom_sf"/>
</dbReference>
<dbReference type="GeneID" id="64657887"/>
<evidence type="ECO:0000259" key="1">
    <source>
        <dbReference type="PROSITE" id="PS50011"/>
    </source>
</evidence>
<dbReference type="InterPro" id="IPR001245">
    <property type="entry name" value="Ser-Thr/Tyr_kinase_cat_dom"/>
</dbReference>
<name>A0AAD4EJR8_9AGAM</name>
<gene>
    <name evidence="2" type="ORF">F5891DRAFT_1101592</name>
</gene>
<dbReference type="GO" id="GO:0004674">
    <property type="term" value="F:protein serine/threonine kinase activity"/>
    <property type="evidence" value="ECO:0007669"/>
    <property type="project" value="TreeGrafter"/>
</dbReference>
<protein>
    <submittedName>
        <fullName evidence="2">Kinase-like domain-containing protein</fullName>
    </submittedName>
</protein>
<dbReference type="Gene3D" id="1.10.510.10">
    <property type="entry name" value="Transferase(Phosphotransferase) domain 1"/>
    <property type="match status" value="2"/>
</dbReference>
<dbReference type="SUPFAM" id="SSF56112">
    <property type="entry name" value="Protein kinase-like (PK-like)"/>
    <property type="match status" value="2"/>
</dbReference>
<evidence type="ECO:0000313" key="2">
    <source>
        <dbReference type="EMBL" id="KAG1906274.1"/>
    </source>
</evidence>
<comment type="caution">
    <text evidence="2">The sequence shown here is derived from an EMBL/GenBank/DDBJ whole genome shotgun (WGS) entry which is preliminary data.</text>
</comment>
<sequence>MNNTNVESKGIMFKIKPNTIPATAIQRPELFPICSGGFNDIWKCFMSTQSENRPVAIKAVRVPQHADREPQVVRTFGQRISHEAYVWIQLSHESILPFEGVTEGFGPLPALVTPWMENGSLNDYLRREVNLSREKKLTMVREVAAGLRYLHDKDIVHGDLTGTNILVSGDGTLHIGDFSLSTILAESDHNSYHVGNVRWMAPEVITMDDIKPTKACDIYSYGCIMMQVFSGRQPYHNIRNSIAVMGAKMRGIEPFSQLTGVDEDIQEVSQRCWLREIRQRPLVADIADFFWLRTDIKETTKKFLSNLAVNIIPQTVLTKCSHYADDFSHPSSTLECKWLQESGITEVAVKTMSDNVDSQSDLDKIHSRIRREIYVMERLRRETILPLYGITTGFGVLPSFVYPWMAGGSLHDYLKRDNSNLNARRKLDILVQVADGIKYLHKQDIAHGNLTGDVIFLDASGRVRIAEFSHSVILAEANSRIFSEQL</sequence>
<evidence type="ECO:0000313" key="3">
    <source>
        <dbReference type="Proteomes" id="UP001195769"/>
    </source>
</evidence>
<dbReference type="PRINTS" id="PR00109">
    <property type="entry name" value="TYRKINASE"/>
</dbReference>
<accession>A0AAD4EJR8</accession>
<proteinExistence type="predicted"/>
<dbReference type="PANTHER" id="PTHR44329">
    <property type="entry name" value="SERINE/THREONINE-PROTEIN KINASE TNNI3K-RELATED"/>
    <property type="match status" value="1"/>
</dbReference>
<keyword evidence="2" id="KW-0808">Transferase</keyword>
<feature type="non-terminal residue" evidence="2">
    <location>
        <position position="1"/>
    </location>
</feature>
<organism evidence="2 3">
    <name type="scientific">Suillus fuscotomentosus</name>
    <dbReference type="NCBI Taxonomy" id="1912939"/>
    <lineage>
        <taxon>Eukaryota</taxon>
        <taxon>Fungi</taxon>
        <taxon>Dikarya</taxon>
        <taxon>Basidiomycota</taxon>
        <taxon>Agaricomycotina</taxon>
        <taxon>Agaricomycetes</taxon>
        <taxon>Agaricomycetidae</taxon>
        <taxon>Boletales</taxon>
        <taxon>Suillineae</taxon>
        <taxon>Suillaceae</taxon>
        <taxon>Suillus</taxon>
    </lineage>
</organism>
<dbReference type="GO" id="GO:0005524">
    <property type="term" value="F:ATP binding"/>
    <property type="evidence" value="ECO:0007669"/>
    <property type="project" value="InterPro"/>
</dbReference>
<dbReference type="RefSeq" id="XP_041231849.1">
    <property type="nucleotide sequence ID" value="XM_041363589.1"/>
</dbReference>
<dbReference type="EMBL" id="JABBWK010000005">
    <property type="protein sequence ID" value="KAG1906274.1"/>
    <property type="molecule type" value="Genomic_DNA"/>
</dbReference>
<keyword evidence="2" id="KW-0418">Kinase</keyword>
<dbReference type="PROSITE" id="PS00109">
    <property type="entry name" value="PROTEIN_KINASE_TYR"/>
    <property type="match status" value="1"/>
</dbReference>
<dbReference type="Proteomes" id="UP001195769">
    <property type="component" value="Unassembled WGS sequence"/>
</dbReference>
<dbReference type="Pfam" id="PF07714">
    <property type="entry name" value="PK_Tyr_Ser-Thr"/>
    <property type="match status" value="2"/>
</dbReference>
<feature type="domain" description="Protein kinase" evidence="1">
    <location>
        <begin position="301"/>
        <end position="486"/>
    </location>
</feature>